<dbReference type="CDD" id="cd15861">
    <property type="entry name" value="SNARE_SNAP25N_23N_29N_SEC9N"/>
    <property type="match status" value="1"/>
</dbReference>
<dbReference type="PROSITE" id="PS50192">
    <property type="entry name" value="T_SNARE"/>
    <property type="match status" value="1"/>
</dbReference>
<evidence type="ECO:0000256" key="5">
    <source>
        <dbReference type="ARBA" id="ARBA00022989"/>
    </source>
</evidence>
<dbReference type="STRING" id="1806994.A0A507C934"/>
<evidence type="ECO:0000256" key="8">
    <source>
        <dbReference type="SAM" id="Coils"/>
    </source>
</evidence>
<dbReference type="InterPro" id="IPR038407">
    <property type="entry name" value="v-SNARE_N_sf"/>
</dbReference>
<evidence type="ECO:0000256" key="4">
    <source>
        <dbReference type="ARBA" id="ARBA00022927"/>
    </source>
</evidence>
<name>A0A507C934_9FUNG</name>
<keyword evidence="12" id="KW-1185">Reference proteome</keyword>
<dbReference type="Gene3D" id="1.20.5.110">
    <property type="match status" value="1"/>
</dbReference>
<dbReference type="GO" id="GO:0015031">
    <property type="term" value="P:protein transport"/>
    <property type="evidence" value="ECO:0007669"/>
    <property type="project" value="UniProtKB-KW"/>
</dbReference>
<keyword evidence="3 9" id="KW-0812">Transmembrane</keyword>
<evidence type="ECO:0000256" key="6">
    <source>
        <dbReference type="ARBA" id="ARBA00023054"/>
    </source>
</evidence>
<gene>
    <name evidence="11" type="ORF">SmJEL517_g01906</name>
</gene>
<evidence type="ECO:0000313" key="11">
    <source>
        <dbReference type="EMBL" id="TPX35679.1"/>
    </source>
</evidence>
<feature type="coiled-coil region" evidence="8">
    <location>
        <begin position="150"/>
        <end position="184"/>
    </location>
</feature>
<dbReference type="GO" id="GO:0031902">
    <property type="term" value="C:late endosome membrane"/>
    <property type="evidence" value="ECO:0007669"/>
    <property type="project" value="TreeGrafter"/>
</dbReference>
<dbReference type="GO" id="GO:0000149">
    <property type="term" value="F:SNARE binding"/>
    <property type="evidence" value="ECO:0007669"/>
    <property type="project" value="TreeGrafter"/>
</dbReference>
<evidence type="ECO:0000256" key="7">
    <source>
        <dbReference type="ARBA" id="ARBA00023136"/>
    </source>
</evidence>
<protein>
    <recommendedName>
        <fullName evidence="10">t-SNARE coiled-coil homology domain-containing protein</fullName>
    </recommendedName>
</protein>
<dbReference type="RefSeq" id="XP_031026111.1">
    <property type="nucleotide sequence ID" value="XM_031167834.1"/>
</dbReference>
<feature type="transmembrane region" description="Helical" evidence="9">
    <location>
        <begin position="190"/>
        <end position="211"/>
    </location>
</feature>
<accession>A0A507C934</accession>
<dbReference type="OrthoDB" id="19261at2759"/>
<evidence type="ECO:0000313" key="12">
    <source>
        <dbReference type="Proteomes" id="UP000319731"/>
    </source>
</evidence>
<sequence>MSDIEEFAEEIDYLLDAISKALTTEVSKLRGVERLDKCSNLKNRLTRARQAHRSILIEIRDLPAESAAKWNERATEYGTKMTKLQQDIDWAEKATDSESIPKPKNVDQMTAKEVTTQALATQEESLAATSRTKAIVEQTIQMGGNITEELKKQTEQIENIDADVDQVENNLKRADKQLRVLIRRMATDKIFLLMILLVVVGILLAIASVVLKKYTGIGSGASAAASPTA</sequence>
<dbReference type="GO" id="GO:0031201">
    <property type="term" value="C:SNARE complex"/>
    <property type="evidence" value="ECO:0007669"/>
    <property type="project" value="InterPro"/>
</dbReference>
<dbReference type="PANTHER" id="PTHR21230:SF79">
    <property type="entry name" value="T-SNARE COILED-COIL HOMOLOGY DOMAIN-CONTAINING PROTEIN"/>
    <property type="match status" value="1"/>
</dbReference>
<dbReference type="GO" id="GO:0005484">
    <property type="term" value="F:SNAP receptor activity"/>
    <property type="evidence" value="ECO:0007669"/>
    <property type="project" value="InterPro"/>
</dbReference>
<dbReference type="AlphaFoldDB" id="A0A507C934"/>
<dbReference type="Proteomes" id="UP000319731">
    <property type="component" value="Unassembled WGS sequence"/>
</dbReference>
<dbReference type="GO" id="GO:0005794">
    <property type="term" value="C:Golgi apparatus"/>
    <property type="evidence" value="ECO:0007669"/>
    <property type="project" value="TreeGrafter"/>
</dbReference>
<dbReference type="EMBL" id="QEAO01000007">
    <property type="protein sequence ID" value="TPX35679.1"/>
    <property type="molecule type" value="Genomic_DNA"/>
</dbReference>
<keyword evidence="7 9" id="KW-0472">Membrane</keyword>
<dbReference type="GeneID" id="42003131"/>
<dbReference type="InterPro" id="IPR044766">
    <property type="entry name" value="NPSN/SNAP25-like_N_SNARE"/>
</dbReference>
<keyword evidence="6 8" id="KW-0175">Coiled coil</keyword>
<dbReference type="GO" id="GO:0005789">
    <property type="term" value="C:endoplasmic reticulum membrane"/>
    <property type="evidence" value="ECO:0007669"/>
    <property type="project" value="TreeGrafter"/>
</dbReference>
<comment type="caution">
    <text evidence="11">The sequence shown here is derived from an EMBL/GenBank/DDBJ whole genome shotgun (WGS) entry which is preliminary data.</text>
</comment>
<dbReference type="Gene3D" id="1.20.58.400">
    <property type="entry name" value="t-snare proteins"/>
    <property type="match status" value="1"/>
</dbReference>
<keyword evidence="2" id="KW-0813">Transport</keyword>
<organism evidence="11 12">
    <name type="scientific">Synchytrium microbalum</name>
    <dbReference type="NCBI Taxonomy" id="1806994"/>
    <lineage>
        <taxon>Eukaryota</taxon>
        <taxon>Fungi</taxon>
        <taxon>Fungi incertae sedis</taxon>
        <taxon>Chytridiomycota</taxon>
        <taxon>Chytridiomycota incertae sedis</taxon>
        <taxon>Chytridiomycetes</taxon>
        <taxon>Synchytriales</taxon>
        <taxon>Synchytriaceae</taxon>
        <taxon>Synchytrium</taxon>
    </lineage>
</organism>
<dbReference type="GO" id="GO:0006906">
    <property type="term" value="P:vesicle fusion"/>
    <property type="evidence" value="ECO:0007669"/>
    <property type="project" value="TreeGrafter"/>
</dbReference>
<evidence type="ECO:0000259" key="10">
    <source>
        <dbReference type="PROSITE" id="PS50192"/>
    </source>
</evidence>
<keyword evidence="4" id="KW-0653">Protein transport</keyword>
<dbReference type="InterPro" id="IPR000727">
    <property type="entry name" value="T_SNARE_dom"/>
</dbReference>
<keyword evidence="5 9" id="KW-1133">Transmembrane helix</keyword>
<dbReference type="SMART" id="SM00397">
    <property type="entry name" value="t_SNARE"/>
    <property type="match status" value="1"/>
</dbReference>
<dbReference type="SUPFAM" id="SSF58038">
    <property type="entry name" value="SNARE fusion complex"/>
    <property type="match status" value="1"/>
</dbReference>
<comment type="subcellular location">
    <subcellularLocation>
        <location evidence="1">Membrane</location>
        <topology evidence="1">Single-pass type IV membrane protein</topology>
    </subcellularLocation>
</comment>
<evidence type="ECO:0000256" key="9">
    <source>
        <dbReference type="SAM" id="Phobius"/>
    </source>
</evidence>
<evidence type="ECO:0000256" key="1">
    <source>
        <dbReference type="ARBA" id="ARBA00004211"/>
    </source>
</evidence>
<dbReference type="PANTHER" id="PTHR21230">
    <property type="entry name" value="VESICLE TRANSPORT V-SNARE PROTEIN VTI1-RELATED"/>
    <property type="match status" value="1"/>
</dbReference>
<reference evidence="11 12" key="1">
    <citation type="journal article" date="2019" name="Sci. Rep.">
        <title>Comparative genomics of chytrid fungi reveal insights into the obligate biotrophic and pathogenic lifestyle of Synchytrium endobioticum.</title>
        <authorList>
            <person name="van de Vossenberg B.T.L.H."/>
            <person name="Warris S."/>
            <person name="Nguyen H.D.T."/>
            <person name="van Gent-Pelzer M.P.E."/>
            <person name="Joly D.L."/>
            <person name="van de Geest H.C."/>
            <person name="Bonants P.J.M."/>
            <person name="Smith D.S."/>
            <person name="Levesque C.A."/>
            <person name="van der Lee T.A.J."/>
        </authorList>
    </citation>
    <scope>NUCLEOTIDE SEQUENCE [LARGE SCALE GENOMIC DNA]</scope>
    <source>
        <strain evidence="11 12">JEL517</strain>
    </source>
</reference>
<evidence type="ECO:0000256" key="2">
    <source>
        <dbReference type="ARBA" id="ARBA00022448"/>
    </source>
</evidence>
<dbReference type="GO" id="GO:0012507">
    <property type="term" value="C:ER to Golgi transport vesicle membrane"/>
    <property type="evidence" value="ECO:0007669"/>
    <property type="project" value="TreeGrafter"/>
</dbReference>
<proteinExistence type="predicted"/>
<evidence type="ECO:0000256" key="3">
    <source>
        <dbReference type="ARBA" id="ARBA00022692"/>
    </source>
</evidence>
<feature type="domain" description="T-SNARE coiled-coil homology" evidence="10">
    <location>
        <begin position="119"/>
        <end position="181"/>
    </location>
</feature>